<evidence type="ECO:0000259" key="1">
    <source>
        <dbReference type="Pfam" id="PF12146"/>
    </source>
</evidence>
<dbReference type="PANTHER" id="PTHR11614">
    <property type="entry name" value="PHOSPHOLIPASE-RELATED"/>
    <property type="match status" value="1"/>
</dbReference>
<evidence type="ECO:0000313" key="2">
    <source>
        <dbReference type="EMBL" id="GAA2148236.1"/>
    </source>
</evidence>
<keyword evidence="3" id="KW-1185">Reference proteome</keyword>
<protein>
    <submittedName>
        <fullName evidence="2">Alpha/beta fold hydrolase</fullName>
    </submittedName>
</protein>
<dbReference type="InterPro" id="IPR051044">
    <property type="entry name" value="MAG_DAG_Lipase"/>
</dbReference>
<dbReference type="SUPFAM" id="SSF53474">
    <property type="entry name" value="alpha/beta-Hydrolases"/>
    <property type="match status" value="1"/>
</dbReference>
<dbReference type="Pfam" id="PF12146">
    <property type="entry name" value="Hydrolase_4"/>
    <property type="match status" value="1"/>
</dbReference>
<dbReference type="RefSeq" id="WP_344152758.1">
    <property type="nucleotide sequence ID" value="NZ_BAAAQR010000007.1"/>
</dbReference>
<dbReference type="GO" id="GO:0016787">
    <property type="term" value="F:hydrolase activity"/>
    <property type="evidence" value="ECO:0007669"/>
    <property type="project" value="UniProtKB-KW"/>
</dbReference>
<evidence type="ECO:0000313" key="3">
    <source>
        <dbReference type="Proteomes" id="UP001501771"/>
    </source>
</evidence>
<dbReference type="PIRSF" id="PIRSF017388">
    <property type="entry name" value="Esterase_lipase"/>
    <property type="match status" value="1"/>
</dbReference>
<accession>A0ABP5LJ24</accession>
<sequence length="256" mass="27708">MTVHPLATPLSLPARPELTGGRPLGVLLLHGFSGSPASMKPWAHALAEKGYAVEVPRLPGHGTRWQDLNRVAWTDWYAEAERALDRLLASTDAVVVGALSMGGSVALRLAEERGADVAGIVLVNPFVSSTRRELKALPLLKLVVPSMKGVINDIKKPGQDEVGYPRLPLKGLAAVTDLWRAVVPDLPKVTQPLLYFRSSIDHVIDDSSSRTVLGAVSSRDVEERILTESYHVATIDNDAPRIFEESAEFVARVTAT</sequence>
<gene>
    <name evidence="2" type="ORF">GCM10009844_26410</name>
</gene>
<proteinExistence type="predicted"/>
<dbReference type="InterPro" id="IPR022742">
    <property type="entry name" value="Hydrolase_4"/>
</dbReference>
<dbReference type="InterPro" id="IPR029058">
    <property type="entry name" value="AB_hydrolase_fold"/>
</dbReference>
<dbReference type="Gene3D" id="3.40.50.1820">
    <property type="entry name" value="alpha/beta hydrolase"/>
    <property type="match status" value="1"/>
</dbReference>
<feature type="domain" description="Serine aminopeptidase S33" evidence="1">
    <location>
        <begin position="26"/>
        <end position="236"/>
    </location>
</feature>
<comment type="caution">
    <text evidence="2">The sequence shown here is derived from an EMBL/GenBank/DDBJ whole genome shotgun (WGS) entry which is preliminary data.</text>
</comment>
<name>A0ABP5LJ24_9ACTN</name>
<dbReference type="InterPro" id="IPR012354">
    <property type="entry name" value="Esterase_lipase"/>
</dbReference>
<dbReference type="EMBL" id="BAAAQR010000007">
    <property type="protein sequence ID" value="GAA2148236.1"/>
    <property type="molecule type" value="Genomic_DNA"/>
</dbReference>
<organism evidence="2 3">
    <name type="scientific">Nocardioides koreensis</name>
    <dbReference type="NCBI Taxonomy" id="433651"/>
    <lineage>
        <taxon>Bacteria</taxon>
        <taxon>Bacillati</taxon>
        <taxon>Actinomycetota</taxon>
        <taxon>Actinomycetes</taxon>
        <taxon>Propionibacteriales</taxon>
        <taxon>Nocardioidaceae</taxon>
        <taxon>Nocardioides</taxon>
    </lineage>
</organism>
<keyword evidence="2" id="KW-0378">Hydrolase</keyword>
<dbReference type="Proteomes" id="UP001501771">
    <property type="component" value="Unassembled WGS sequence"/>
</dbReference>
<reference evidence="3" key="1">
    <citation type="journal article" date="2019" name="Int. J. Syst. Evol. Microbiol.">
        <title>The Global Catalogue of Microorganisms (GCM) 10K type strain sequencing project: providing services to taxonomists for standard genome sequencing and annotation.</title>
        <authorList>
            <consortium name="The Broad Institute Genomics Platform"/>
            <consortium name="The Broad Institute Genome Sequencing Center for Infectious Disease"/>
            <person name="Wu L."/>
            <person name="Ma J."/>
        </authorList>
    </citation>
    <scope>NUCLEOTIDE SEQUENCE [LARGE SCALE GENOMIC DNA]</scope>
    <source>
        <strain evidence="3">JCM 16022</strain>
    </source>
</reference>